<dbReference type="Pfam" id="PF23410">
    <property type="entry name" value="Beta-prop_VPS8"/>
    <property type="match status" value="1"/>
</dbReference>
<dbReference type="Proteomes" id="UP000272942">
    <property type="component" value="Unassembled WGS sequence"/>
</dbReference>
<dbReference type="WBParaSite" id="ECPE_0000767401-mRNA-1">
    <property type="protein sequence ID" value="ECPE_0000767401-mRNA-1"/>
    <property type="gene ID" value="ECPE_0000767401"/>
</dbReference>
<evidence type="ECO:0000313" key="3">
    <source>
        <dbReference type="EMBL" id="VDP81690.1"/>
    </source>
</evidence>
<evidence type="ECO:0000256" key="1">
    <source>
        <dbReference type="SAM" id="MobiDB-lite"/>
    </source>
</evidence>
<dbReference type="EMBL" id="UZAN01044896">
    <property type="protein sequence ID" value="VDP81690.1"/>
    <property type="molecule type" value="Genomic_DNA"/>
</dbReference>
<dbReference type="AlphaFoldDB" id="A0A183AL23"/>
<reference evidence="5" key="1">
    <citation type="submission" date="2016-06" db="UniProtKB">
        <authorList>
            <consortium name="WormBaseParasite"/>
        </authorList>
    </citation>
    <scope>IDENTIFICATION</scope>
</reference>
<feature type="compositionally biased region" description="Low complexity" evidence="1">
    <location>
        <begin position="87"/>
        <end position="97"/>
    </location>
</feature>
<evidence type="ECO:0000256" key="2">
    <source>
        <dbReference type="SAM" id="SignalP"/>
    </source>
</evidence>
<protein>
    <submittedName>
        <fullName evidence="5">MFS domain-containing protein</fullName>
    </submittedName>
</protein>
<reference evidence="3 4" key="2">
    <citation type="submission" date="2018-11" db="EMBL/GenBank/DDBJ databases">
        <authorList>
            <consortium name="Pathogen Informatics"/>
        </authorList>
    </citation>
    <scope>NUCLEOTIDE SEQUENCE [LARGE SCALE GENOMIC DNA]</scope>
    <source>
        <strain evidence="3 4">Egypt</strain>
    </source>
</reference>
<accession>A0A183AL23</accession>
<dbReference type="OrthoDB" id="289913at2759"/>
<sequence>MVASMLIVVVFGLITKPETEGDNTFLVELETLSGTTSGNLDYQRTLQEWLLLHEHNLQNRTSTVSPPTGKSAFLYRSDGTGGGGGDSSSPGLSSLGPEEMLTTETKSVFSAAGFFTADLSGIQLCYSSYLFQSAADGGSVSEALAYAGQRACSQSLGTHGSQMLILGLSGVHLIALRTWSDHQPGPLGIILLPCFFNKMLTLFKF</sequence>
<feature type="region of interest" description="Disordered" evidence="1">
    <location>
        <begin position="75"/>
        <end position="97"/>
    </location>
</feature>
<evidence type="ECO:0000313" key="4">
    <source>
        <dbReference type="Proteomes" id="UP000272942"/>
    </source>
</evidence>
<feature type="chain" id="PRO_5043138089" evidence="2">
    <location>
        <begin position="22"/>
        <end position="205"/>
    </location>
</feature>
<keyword evidence="2" id="KW-0732">Signal</keyword>
<name>A0A183AL23_9TREM</name>
<keyword evidence="4" id="KW-1185">Reference proteome</keyword>
<evidence type="ECO:0000313" key="5">
    <source>
        <dbReference type="WBParaSite" id="ECPE_0000767401-mRNA-1"/>
    </source>
</evidence>
<gene>
    <name evidence="3" type="ORF">ECPE_LOCUS7658</name>
</gene>
<feature type="signal peptide" evidence="2">
    <location>
        <begin position="1"/>
        <end position="21"/>
    </location>
</feature>
<proteinExistence type="predicted"/>
<organism evidence="5">
    <name type="scientific">Echinostoma caproni</name>
    <dbReference type="NCBI Taxonomy" id="27848"/>
    <lineage>
        <taxon>Eukaryota</taxon>
        <taxon>Metazoa</taxon>
        <taxon>Spiralia</taxon>
        <taxon>Lophotrochozoa</taxon>
        <taxon>Platyhelminthes</taxon>
        <taxon>Trematoda</taxon>
        <taxon>Digenea</taxon>
        <taxon>Plagiorchiida</taxon>
        <taxon>Echinostomata</taxon>
        <taxon>Echinostomatoidea</taxon>
        <taxon>Echinostomatidae</taxon>
        <taxon>Echinostoma</taxon>
    </lineage>
</organism>